<evidence type="ECO:0000256" key="1">
    <source>
        <dbReference type="ARBA" id="ARBA00004141"/>
    </source>
</evidence>
<dbReference type="Pfam" id="PF01699">
    <property type="entry name" value="Na_Ca_ex"/>
    <property type="match status" value="2"/>
</dbReference>
<evidence type="ECO:0000256" key="5">
    <source>
        <dbReference type="SAM" id="Phobius"/>
    </source>
</evidence>
<accession>A0ABW3JTQ9</accession>
<feature type="transmembrane region" description="Helical" evidence="5">
    <location>
        <begin position="270"/>
        <end position="286"/>
    </location>
</feature>
<dbReference type="Gene3D" id="1.20.1420.30">
    <property type="entry name" value="NCX, central ion-binding region"/>
    <property type="match status" value="1"/>
</dbReference>
<feature type="domain" description="Sodium/calcium exchanger membrane region" evidence="6">
    <location>
        <begin position="2"/>
        <end position="143"/>
    </location>
</feature>
<evidence type="ECO:0000256" key="4">
    <source>
        <dbReference type="ARBA" id="ARBA00023136"/>
    </source>
</evidence>
<keyword evidence="2 5" id="KW-0812">Transmembrane</keyword>
<dbReference type="InterPro" id="IPR004837">
    <property type="entry name" value="NaCa_Exmemb"/>
</dbReference>
<comment type="subcellular location">
    <subcellularLocation>
        <location evidence="1">Membrane</location>
        <topology evidence="1">Multi-pass membrane protein</topology>
    </subcellularLocation>
</comment>
<name>A0ABW3JTQ9_9FLAO</name>
<comment type="caution">
    <text evidence="7">The sequence shown here is derived from an EMBL/GenBank/DDBJ whole genome shotgun (WGS) entry which is preliminary data.</text>
</comment>
<protein>
    <submittedName>
        <fullName evidence="7">Calcium/sodium antiporter</fullName>
    </submittedName>
</protein>
<keyword evidence="4 5" id="KW-0472">Membrane</keyword>
<keyword evidence="8" id="KW-1185">Reference proteome</keyword>
<dbReference type="InterPro" id="IPR044880">
    <property type="entry name" value="NCX_ion-bd_dom_sf"/>
</dbReference>
<feature type="transmembrane region" description="Helical" evidence="5">
    <location>
        <begin position="293"/>
        <end position="312"/>
    </location>
</feature>
<reference evidence="8" key="1">
    <citation type="journal article" date="2019" name="Int. J. Syst. Evol. Microbiol.">
        <title>The Global Catalogue of Microorganisms (GCM) 10K type strain sequencing project: providing services to taxonomists for standard genome sequencing and annotation.</title>
        <authorList>
            <consortium name="The Broad Institute Genomics Platform"/>
            <consortium name="The Broad Institute Genome Sequencing Center for Infectious Disease"/>
            <person name="Wu L."/>
            <person name="Ma J."/>
        </authorList>
    </citation>
    <scope>NUCLEOTIDE SEQUENCE [LARGE SCALE GENOMIC DNA]</scope>
    <source>
        <strain evidence="8">CCUG 60527</strain>
    </source>
</reference>
<dbReference type="PANTHER" id="PTHR10846">
    <property type="entry name" value="SODIUM/POTASSIUM/CALCIUM EXCHANGER"/>
    <property type="match status" value="1"/>
</dbReference>
<evidence type="ECO:0000256" key="2">
    <source>
        <dbReference type="ARBA" id="ARBA00022692"/>
    </source>
</evidence>
<feature type="transmembrane region" description="Helical" evidence="5">
    <location>
        <begin position="163"/>
        <end position="180"/>
    </location>
</feature>
<feature type="transmembrane region" description="Helical" evidence="5">
    <location>
        <begin position="125"/>
        <end position="143"/>
    </location>
</feature>
<dbReference type="InterPro" id="IPR004481">
    <property type="entry name" value="K/Na/Ca-exchanger"/>
</dbReference>
<dbReference type="PANTHER" id="PTHR10846:SF8">
    <property type="entry name" value="INNER MEMBRANE PROTEIN YRBG"/>
    <property type="match status" value="1"/>
</dbReference>
<feature type="transmembrane region" description="Helical" evidence="5">
    <location>
        <begin position="6"/>
        <end position="29"/>
    </location>
</feature>
<feature type="transmembrane region" description="Helical" evidence="5">
    <location>
        <begin position="236"/>
        <end position="258"/>
    </location>
</feature>
<feature type="transmembrane region" description="Helical" evidence="5">
    <location>
        <begin position="36"/>
        <end position="54"/>
    </location>
</feature>
<proteinExistence type="predicted"/>
<evidence type="ECO:0000256" key="3">
    <source>
        <dbReference type="ARBA" id="ARBA00022989"/>
    </source>
</evidence>
<feature type="domain" description="Sodium/calcium exchanger membrane region" evidence="6">
    <location>
        <begin position="166"/>
        <end position="312"/>
    </location>
</feature>
<feature type="transmembrane region" description="Helical" evidence="5">
    <location>
        <begin position="66"/>
        <end position="89"/>
    </location>
</feature>
<evidence type="ECO:0000259" key="6">
    <source>
        <dbReference type="Pfam" id="PF01699"/>
    </source>
</evidence>
<dbReference type="Proteomes" id="UP001597062">
    <property type="component" value="Unassembled WGS sequence"/>
</dbReference>
<dbReference type="RefSeq" id="WP_386107213.1">
    <property type="nucleotide sequence ID" value="NZ_JBHTJR010000045.1"/>
</dbReference>
<sequence length="313" mass="33571">MSIVYIIGGLILLVLGGNWLLKAAVGLSLKLNIPKIVIGMTVVSFATSAPELIVSVKSALNGATGLAVGNVIGSNIANLALVLGVTTILSSIDVEKSFYKTDWPVMMIASLMLYFFIVFDRTIQQYEGIILFVTLIAFLVYLLRFQKQAVVDEMPEDDEALPLFKIVLFLAIGGFGLWAGSELLINGSTTLAKKMGVSDAVIGVTVVSVGTSIPELAASIIAVLKKEKAISLGNLVGSNVFNILAVLGITAIITPVEVKEDALSLINNDIYWMLGISFAVLPLVFFPRGMRLGWRDGIILLISYVIFVSLTIM</sequence>
<keyword evidence="3 5" id="KW-1133">Transmembrane helix</keyword>
<evidence type="ECO:0000313" key="7">
    <source>
        <dbReference type="EMBL" id="MFD0993200.1"/>
    </source>
</evidence>
<evidence type="ECO:0000313" key="8">
    <source>
        <dbReference type="Proteomes" id="UP001597062"/>
    </source>
</evidence>
<dbReference type="NCBIfam" id="TIGR00367">
    <property type="entry name" value="calcium/sodium antiporter"/>
    <property type="match status" value="1"/>
</dbReference>
<dbReference type="EMBL" id="JBHTJR010000045">
    <property type="protein sequence ID" value="MFD0993200.1"/>
    <property type="molecule type" value="Genomic_DNA"/>
</dbReference>
<organism evidence="7 8">
    <name type="scientific">Tenacibaculum geojense</name>
    <dbReference type="NCBI Taxonomy" id="915352"/>
    <lineage>
        <taxon>Bacteria</taxon>
        <taxon>Pseudomonadati</taxon>
        <taxon>Bacteroidota</taxon>
        <taxon>Flavobacteriia</taxon>
        <taxon>Flavobacteriales</taxon>
        <taxon>Flavobacteriaceae</taxon>
        <taxon>Tenacibaculum</taxon>
    </lineage>
</organism>
<gene>
    <name evidence="7" type="ORF">ACFQ1U_08285</name>
</gene>
<feature type="transmembrane region" description="Helical" evidence="5">
    <location>
        <begin position="101"/>
        <end position="119"/>
    </location>
</feature>